<protein>
    <submittedName>
        <fullName evidence="3">Type IV secretion system protein VirB5</fullName>
    </submittedName>
</protein>
<evidence type="ECO:0000256" key="1">
    <source>
        <dbReference type="SAM" id="Coils"/>
    </source>
</evidence>
<feature type="signal peptide" evidence="2">
    <location>
        <begin position="1"/>
        <end position="20"/>
    </location>
</feature>
<name>A0ABY5EUA0_9HYPH</name>
<organism evidence="3 4">
    <name type="scientific">Bartonella harrusi</name>
    <dbReference type="NCBI Taxonomy" id="2961895"/>
    <lineage>
        <taxon>Bacteria</taxon>
        <taxon>Pseudomonadati</taxon>
        <taxon>Pseudomonadota</taxon>
        <taxon>Alphaproteobacteria</taxon>
        <taxon>Hyphomicrobiales</taxon>
        <taxon>Bartonellaceae</taxon>
        <taxon>Bartonella</taxon>
    </lineage>
</organism>
<keyword evidence="2" id="KW-0732">Signal</keyword>
<dbReference type="EMBL" id="CP101114">
    <property type="protein sequence ID" value="UTO28063.1"/>
    <property type="molecule type" value="Genomic_DNA"/>
</dbReference>
<keyword evidence="1" id="KW-0175">Coiled coil</keyword>
<gene>
    <name evidence="3" type="ORF">NMK50_07610</name>
</gene>
<feature type="chain" id="PRO_5045110701" evidence="2">
    <location>
        <begin position="21"/>
        <end position="168"/>
    </location>
</feature>
<feature type="coiled-coil region" evidence="1">
    <location>
        <begin position="55"/>
        <end position="82"/>
    </location>
</feature>
<evidence type="ECO:0000313" key="3">
    <source>
        <dbReference type="EMBL" id="UTO28063.1"/>
    </source>
</evidence>
<evidence type="ECO:0000313" key="4">
    <source>
        <dbReference type="Proteomes" id="UP001059475"/>
    </source>
</evidence>
<dbReference type="RefSeq" id="WP_254769971.1">
    <property type="nucleotide sequence ID" value="NZ_CP101114.1"/>
</dbReference>
<reference evidence="3" key="1">
    <citation type="submission" date="2022-07" db="EMBL/GenBank/DDBJ databases">
        <title>First report of Bartonella spp. in marsupials in Brazil, with a description of Bartonella harrusi sp. nov. and new proposal for taxonomic reclassification of species of the genus Bartonella.</title>
        <authorList>
            <person name="Amaral R.B."/>
        </authorList>
    </citation>
    <scope>NUCLEOTIDE SEQUENCE</scope>
    <source>
        <strain evidence="3">117A</strain>
    </source>
</reference>
<proteinExistence type="predicted"/>
<sequence>MKKYRLITLLSLSFISHAIAESTENVEDYYKKALENTEKLNAVKSETAETIHEHAASAIKKIKEFNEELTQLQAQTQSQGQDAQAQTKSNTEKIQDLQIKLSVLQAELQADALKLQSLAMIQAKDTKTKEEIHEEKVKKEHEELLKTLKEKLEKSNIPSNLGRLDERL</sequence>
<keyword evidence="4" id="KW-1185">Reference proteome</keyword>
<dbReference type="Proteomes" id="UP001059475">
    <property type="component" value="Chromosome"/>
</dbReference>
<evidence type="ECO:0000256" key="2">
    <source>
        <dbReference type="SAM" id="SignalP"/>
    </source>
</evidence>
<accession>A0ABY5EUA0</accession>